<proteinExistence type="predicted"/>
<keyword evidence="3" id="KW-1185">Reference proteome</keyword>
<feature type="compositionally biased region" description="Polar residues" evidence="1">
    <location>
        <begin position="452"/>
        <end position="461"/>
    </location>
</feature>
<protein>
    <submittedName>
        <fullName evidence="2">Uncharacterized protein</fullName>
    </submittedName>
</protein>
<feature type="compositionally biased region" description="Basic and acidic residues" evidence="1">
    <location>
        <begin position="169"/>
        <end position="183"/>
    </location>
</feature>
<dbReference type="AlphaFoldDB" id="A0AAU9SJH5"/>
<evidence type="ECO:0000313" key="2">
    <source>
        <dbReference type="EMBL" id="CAH2067709.1"/>
    </source>
</evidence>
<feature type="region of interest" description="Disordered" evidence="1">
    <location>
        <begin position="363"/>
        <end position="415"/>
    </location>
</feature>
<feature type="compositionally biased region" description="Basic and acidic residues" evidence="1">
    <location>
        <begin position="434"/>
        <end position="449"/>
    </location>
</feature>
<feature type="region of interest" description="Disordered" evidence="1">
    <location>
        <begin position="154"/>
        <end position="316"/>
    </location>
</feature>
<dbReference type="Proteomes" id="UP000836841">
    <property type="component" value="Chromosome 5"/>
</dbReference>
<accession>A0AAU9SJH5</accession>
<dbReference type="PANTHER" id="PTHR34194">
    <property type="entry name" value="F14J8.16 PROTEIN"/>
    <property type="match status" value="1"/>
</dbReference>
<feature type="compositionally biased region" description="Basic and acidic residues" evidence="1">
    <location>
        <begin position="226"/>
        <end position="246"/>
    </location>
</feature>
<sequence>MRKPNSSKGGTVITVKKEVIEIESDSDTDEVGGRILALCGGVDASCKPLNASAERDETSMQIVCADDLEYDPDYKKYFASCWVKQPYLLEGNTSPMRLTHNAANEATGRSKSGAVKVEKIRAGSPLVSSVAKKLKSKNGEADYKLISRSVFKKRDARQGRKTGLTKNTIRLEKPTSNVKETRQGRKAALTKNTIRLEKPKSNAKDTRQKKEDARTGRKVGLTKTTIKLEEPTKKVKDTKQKKEDGRRGRKIGLTKNTIKLEKPAKKVKDTKQKKEDGRRGRKTGLTKNTIKLEKPTKKVKDTQEKKEDGRRGRKRSVTKNIFKACKLENEESSARRNAKSQTMLRASKRLKIEKTIPMVNTKETRRKKEDARQGMKRSVTKNNFKASKKEKEEGIARRKENSQTTFRASKRLKTENGRVDHNLTSKTIPVVNAKETKRKEGEAPQEKKIPMTKNNVKSKSTSHVKDNLPNSFKAHKKENEESRSSLDKSYGYFLACLRNSMVIFEPDRKAKPEKELVSLSDPDIIAVSNYPFSDGGNSPFQANKDGKVIDLEDGTEPEIVFNSSFSKKLLEVLRKPFDKDEFLQRCHEASVKKQLTRSRQLRDGREIEYNVDNQSTPSYLDQYPDFYKKFRLCRYGKDDPRALNLLRGFFFYFENIVLDGAFKPWLYEKRVKRECEDIECIEEGRTAQALLGTS</sequence>
<evidence type="ECO:0000313" key="3">
    <source>
        <dbReference type="Proteomes" id="UP000836841"/>
    </source>
</evidence>
<feature type="compositionally biased region" description="Basic and acidic residues" evidence="1">
    <location>
        <begin position="194"/>
        <end position="215"/>
    </location>
</feature>
<reference evidence="2 3" key="1">
    <citation type="submission" date="2022-03" db="EMBL/GenBank/DDBJ databases">
        <authorList>
            <person name="Nunn A."/>
            <person name="Chopra R."/>
            <person name="Nunn A."/>
            <person name="Contreras Garrido A."/>
        </authorList>
    </citation>
    <scope>NUCLEOTIDE SEQUENCE [LARGE SCALE GENOMIC DNA]</scope>
</reference>
<feature type="region of interest" description="Disordered" evidence="1">
    <location>
        <begin position="433"/>
        <end position="481"/>
    </location>
</feature>
<dbReference type="EMBL" id="OU466861">
    <property type="protein sequence ID" value="CAH2067709.1"/>
    <property type="molecule type" value="Genomic_DNA"/>
</dbReference>
<feature type="compositionally biased region" description="Basic and acidic residues" evidence="1">
    <location>
        <begin position="290"/>
        <end position="310"/>
    </location>
</feature>
<feature type="compositionally biased region" description="Basic and acidic residues" evidence="1">
    <location>
        <begin position="258"/>
        <end position="278"/>
    </location>
</feature>
<evidence type="ECO:0000256" key="1">
    <source>
        <dbReference type="SAM" id="MobiDB-lite"/>
    </source>
</evidence>
<feature type="compositionally biased region" description="Basic and acidic residues" evidence="1">
    <location>
        <begin position="387"/>
        <end position="401"/>
    </location>
</feature>
<name>A0AAU9SJH5_THLAR</name>
<feature type="compositionally biased region" description="Basic and acidic residues" evidence="1">
    <location>
        <begin position="363"/>
        <end position="373"/>
    </location>
</feature>
<dbReference type="PANTHER" id="PTHR34194:SF18">
    <property type="entry name" value="BNAA02G18490D PROTEIN"/>
    <property type="match status" value="1"/>
</dbReference>
<gene>
    <name evidence="2" type="ORF">TAV2_LOCUS17456</name>
</gene>
<organism evidence="2 3">
    <name type="scientific">Thlaspi arvense</name>
    <name type="common">Field penny-cress</name>
    <dbReference type="NCBI Taxonomy" id="13288"/>
    <lineage>
        <taxon>Eukaryota</taxon>
        <taxon>Viridiplantae</taxon>
        <taxon>Streptophyta</taxon>
        <taxon>Embryophyta</taxon>
        <taxon>Tracheophyta</taxon>
        <taxon>Spermatophyta</taxon>
        <taxon>Magnoliopsida</taxon>
        <taxon>eudicotyledons</taxon>
        <taxon>Gunneridae</taxon>
        <taxon>Pentapetalae</taxon>
        <taxon>rosids</taxon>
        <taxon>malvids</taxon>
        <taxon>Brassicales</taxon>
        <taxon>Brassicaceae</taxon>
        <taxon>Thlaspideae</taxon>
        <taxon>Thlaspi</taxon>
    </lineage>
</organism>